<dbReference type="VEuPathDB" id="ToxoDB:EBH_0075120"/>
<evidence type="ECO:0000313" key="2">
    <source>
        <dbReference type="EMBL" id="CDJ50034.1"/>
    </source>
</evidence>
<protein>
    <submittedName>
        <fullName evidence="2">Uncharacterized protein</fullName>
    </submittedName>
</protein>
<organism evidence="2 3">
    <name type="scientific">Eimeria brunetti</name>
    <dbReference type="NCBI Taxonomy" id="51314"/>
    <lineage>
        <taxon>Eukaryota</taxon>
        <taxon>Sar</taxon>
        <taxon>Alveolata</taxon>
        <taxon>Apicomplexa</taxon>
        <taxon>Conoidasida</taxon>
        <taxon>Coccidia</taxon>
        <taxon>Eucoccidiorida</taxon>
        <taxon>Eimeriorina</taxon>
        <taxon>Eimeriidae</taxon>
        <taxon>Eimeria</taxon>
    </lineage>
</organism>
<feature type="compositionally biased region" description="Basic and acidic residues" evidence="1">
    <location>
        <begin position="45"/>
        <end position="56"/>
    </location>
</feature>
<evidence type="ECO:0000256" key="1">
    <source>
        <dbReference type="SAM" id="MobiDB-lite"/>
    </source>
</evidence>
<dbReference type="EMBL" id="HG711993">
    <property type="protein sequence ID" value="CDJ50034.1"/>
    <property type="molecule type" value="Genomic_DNA"/>
</dbReference>
<evidence type="ECO:0000313" key="3">
    <source>
        <dbReference type="Proteomes" id="UP000030750"/>
    </source>
</evidence>
<name>U6LNA2_9EIME</name>
<accession>U6LNA2</accession>
<sequence>MQHAEDQSVSAVAADHGASASSDTAAQPGMETATAATAAGVACEQEQHTSREERPTDAAAAAEEDPPVSPVSRGAHSPPVAEEMAAAKPSPTDVGNLDTTRGTEDAVAALPHASGESAGPAECSEECDRAEGEMDDGEHCLPSEANRTIPRLMGRQTWRPRGQRLSFGRLCKGSAAPGGCTGDSTAAKKRWEQQQQQKAKQREAREIEKQMRAVKEKIRLQRRKQREAKRQRKKENEMKSAKVQIIKDTTKIRRWNKRARRQLVKMSPEVIKQLYGVQL</sequence>
<dbReference type="AlphaFoldDB" id="U6LNA2"/>
<reference evidence="2" key="1">
    <citation type="submission" date="2013-10" db="EMBL/GenBank/DDBJ databases">
        <title>Genomic analysis of the causative agents of coccidiosis in chickens.</title>
        <authorList>
            <person name="Reid A.J."/>
            <person name="Blake D."/>
            <person name="Billington K."/>
            <person name="Browne H."/>
            <person name="Dunn M."/>
            <person name="Hung S."/>
            <person name="Kawahara F."/>
            <person name="Miranda-Saavedra D."/>
            <person name="Mourier T."/>
            <person name="Nagra H."/>
            <person name="Otto T.D."/>
            <person name="Rawlings N."/>
            <person name="Sanchez A."/>
            <person name="Sanders M."/>
            <person name="Subramaniam C."/>
            <person name="Tay Y."/>
            <person name="Dear P."/>
            <person name="Doerig C."/>
            <person name="Gruber A."/>
            <person name="Parkinson J."/>
            <person name="Shirley M."/>
            <person name="Wan K.L."/>
            <person name="Berriman M."/>
            <person name="Tomley F."/>
            <person name="Pain A."/>
        </authorList>
    </citation>
    <scope>NUCLEOTIDE SEQUENCE [LARGE SCALE GENOMIC DNA]</scope>
    <source>
        <strain evidence="2">Houghton</strain>
    </source>
</reference>
<feature type="region of interest" description="Disordered" evidence="1">
    <location>
        <begin position="1"/>
        <end position="249"/>
    </location>
</feature>
<dbReference type="OrthoDB" id="446974at2759"/>
<feature type="compositionally biased region" description="Basic and acidic residues" evidence="1">
    <location>
        <begin position="200"/>
        <end position="219"/>
    </location>
</feature>
<proteinExistence type="predicted"/>
<feature type="compositionally biased region" description="Basic residues" evidence="1">
    <location>
        <begin position="220"/>
        <end position="233"/>
    </location>
</feature>
<gene>
    <name evidence="2" type="ORF">EBH_0075120</name>
</gene>
<dbReference type="Proteomes" id="UP000030750">
    <property type="component" value="Unassembled WGS sequence"/>
</dbReference>
<reference evidence="2" key="2">
    <citation type="submission" date="2013-10" db="EMBL/GenBank/DDBJ databases">
        <authorList>
            <person name="Aslett M."/>
        </authorList>
    </citation>
    <scope>NUCLEOTIDE SEQUENCE [LARGE SCALE GENOMIC DNA]</scope>
    <source>
        <strain evidence="2">Houghton</strain>
    </source>
</reference>
<feature type="compositionally biased region" description="Basic and acidic residues" evidence="1">
    <location>
        <begin position="126"/>
        <end position="141"/>
    </location>
</feature>
<keyword evidence="3" id="KW-1185">Reference proteome</keyword>